<feature type="transmembrane region" description="Helical" evidence="1">
    <location>
        <begin position="256"/>
        <end position="280"/>
    </location>
</feature>
<dbReference type="PANTHER" id="PTHR23530:SF1">
    <property type="entry name" value="PERMEASE, MAJOR FACILITATOR SUPERFAMILY-RELATED"/>
    <property type="match status" value="1"/>
</dbReference>
<dbReference type="PANTHER" id="PTHR23530">
    <property type="entry name" value="TRANSPORT PROTEIN-RELATED"/>
    <property type="match status" value="1"/>
</dbReference>
<keyword evidence="3" id="KW-1185">Reference proteome</keyword>
<dbReference type="InterPro" id="IPR053160">
    <property type="entry name" value="MFS_DHA3_Transporter"/>
</dbReference>
<evidence type="ECO:0000313" key="3">
    <source>
        <dbReference type="Proteomes" id="UP001596413"/>
    </source>
</evidence>
<keyword evidence="1" id="KW-1133">Transmembrane helix</keyword>
<evidence type="ECO:0000256" key="1">
    <source>
        <dbReference type="SAM" id="Phobius"/>
    </source>
</evidence>
<dbReference type="InterPro" id="IPR036259">
    <property type="entry name" value="MFS_trans_sf"/>
</dbReference>
<dbReference type="InterPro" id="IPR011701">
    <property type="entry name" value="MFS"/>
</dbReference>
<keyword evidence="1" id="KW-0472">Membrane</keyword>
<reference evidence="3" key="1">
    <citation type="journal article" date="2019" name="Int. J. Syst. Evol. Microbiol.">
        <title>The Global Catalogue of Microorganisms (GCM) 10K type strain sequencing project: providing services to taxonomists for standard genome sequencing and annotation.</title>
        <authorList>
            <consortium name="The Broad Institute Genomics Platform"/>
            <consortium name="The Broad Institute Genome Sequencing Center for Infectious Disease"/>
            <person name="Wu L."/>
            <person name="Ma J."/>
        </authorList>
    </citation>
    <scope>NUCLEOTIDE SEQUENCE [LARGE SCALE GENOMIC DNA]</scope>
    <source>
        <strain evidence="3">CGMCC 1.13681</strain>
    </source>
</reference>
<comment type="caution">
    <text evidence="2">The sequence shown here is derived from an EMBL/GenBank/DDBJ whole genome shotgun (WGS) entry which is preliminary data.</text>
</comment>
<dbReference type="SUPFAM" id="SSF103473">
    <property type="entry name" value="MFS general substrate transporter"/>
    <property type="match status" value="1"/>
</dbReference>
<feature type="transmembrane region" description="Helical" evidence="1">
    <location>
        <begin position="41"/>
        <end position="63"/>
    </location>
</feature>
<dbReference type="EMBL" id="JBHSZO010000019">
    <property type="protein sequence ID" value="MFC7219294.1"/>
    <property type="molecule type" value="Genomic_DNA"/>
</dbReference>
<evidence type="ECO:0000313" key="2">
    <source>
        <dbReference type="EMBL" id="MFC7219294.1"/>
    </source>
</evidence>
<keyword evidence="1" id="KW-0812">Transmembrane</keyword>
<dbReference type="RefSeq" id="WP_386414867.1">
    <property type="nucleotide sequence ID" value="NZ_JBHSZO010000019.1"/>
</dbReference>
<sequence>MTKAIRIFHIYVALLGFAYALVGTLQIVYQATVVGLSPLQLVLVGTILEATVFLCEVPTGVVADRYSRRLSLIIGSTLSGLAFVLQGMVPEFWAALLCSFVWGVGFTFMSGSAQAWLADEVGPERAQPVFTQGRQIDLAFTIVGTLAACLLGLHHLGLPLLVAGVTFLAVALFLAFFMPENGFRPTPVEDRETFSAMVDQVKTGIKAIRSNRVLLTMALVSLFVGLASEAVDRLWVDRILSDFSLPSVAGLDGPTVWFTVFALIGTALSLLVSLTVNRMIPTTMNNRHPNRLMALMTAVQVVGIVLLGVSPIIGLALAGLWLRNGARDLAYPVQMAWMNRNLDSGARATGLSLNSQLDAFGQVAGGPSIGAVGSRLGVAAALTVSAIVLSPAVALYLALKPGHRDTTPAAERELDTAANR</sequence>
<feature type="transmembrane region" description="Helical" evidence="1">
    <location>
        <begin position="376"/>
        <end position="399"/>
    </location>
</feature>
<dbReference type="Gene3D" id="1.20.1250.20">
    <property type="entry name" value="MFS general substrate transporter like domains"/>
    <property type="match status" value="1"/>
</dbReference>
<feature type="transmembrane region" description="Helical" evidence="1">
    <location>
        <begin position="213"/>
        <end position="236"/>
    </location>
</feature>
<feature type="transmembrane region" description="Helical" evidence="1">
    <location>
        <begin position="7"/>
        <end position="29"/>
    </location>
</feature>
<name>A0ABW2GEX0_9ACTN</name>
<gene>
    <name evidence="2" type="ORF">ACFQLX_14110</name>
</gene>
<protein>
    <submittedName>
        <fullName evidence="2">MFS transporter</fullName>
    </submittedName>
</protein>
<feature type="transmembrane region" description="Helical" evidence="1">
    <location>
        <begin position="160"/>
        <end position="178"/>
    </location>
</feature>
<accession>A0ABW2GEX0</accession>
<organism evidence="2 3">
    <name type="scientific">Streptomyces polyrhachis</name>
    <dbReference type="NCBI Taxonomy" id="1282885"/>
    <lineage>
        <taxon>Bacteria</taxon>
        <taxon>Bacillati</taxon>
        <taxon>Actinomycetota</taxon>
        <taxon>Actinomycetes</taxon>
        <taxon>Kitasatosporales</taxon>
        <taxon>Streptomycetaceae</taxon>
        <taxon>Streptomyces</taxon>
    </lineage>
</organism>
<dbReference type="Pfam" id="PF07690">
    <property type="entry name" value="MFS_1"/>
    <property type="match status" value="1"/>
</dbReference>
<dbReference type="Proteomes" id="UP001596413">
    <property type="component" value="Unassembled WGS sequence"/>
</dbReference>
<feature type="transmembrane region" description="Helical" evidence="1">
    <location>
        <begin position="292"/>
        <end position="322"/>
    </location>
</feature>
<proteinExistence type="predicted"/>
<dbReference type="CDD" id="cd06174">
    <property type="entry name" value="MFS"/>
    <property type="match status" value="1"/>
</dbReference>